<evidence type="ECO:0000313" key="2">
    <source>
        <dbReference type="EMBL" id="CCO34019.1"/>
    </source>
</evidence>
<comment type="caution">
    <text evidence="2">The sequence shown here is derived from an EMBL/GenBank/DDBJ whole genome shotgun (WGS) entry which is preliminary data.</text>
</comment>
<dbReference type="AlphaFoldDB" id="M5C3U4"/>
<dbReference type="HOGENOM" id="CLU_767650_0_0_1"/>
<organism evidence="2 3">
    <name type="scientific">Thanatephorus cucumeris (strain AG1-IB / isolate 7/3/14)</name>
    <name type="common">Lettuce bottom rot fungus</name>
    <name type="synonym">Rhizoctonia solani</name>
    <dbReference type="NCBI Taxonomy" id="1108050"/>
    <lineage>
        <taxon>Eukaryota</taxon>
        <taxon>Fungi</taxon>
        <taxon>Dikarya</taxon>
        <taxon>Basidiomycota</taxon>
        <taxon>Agaricomycotina</taxon>
        <taxon>Agaricomycetes</taxon>
        <taxon>Cantharellales</taxon>
        <taxon>Ceratobasidiaceae</taxon>
        <taxon>Rhizoctonia</taxon>
        <taxon>Rhizoctonia solani AG-1</taxon>
    </lineage>
</organism>
<reference evidence="2 3" key="1">
    <citation type="journal article" date="2013" name="J. Biotechnol.">
        <title>Establishment and interpretation of the genome sequence of the phytopathogenic fungus Rhizoctonia solani AG1-IB isolate 7/3/14.</title>
        <authorList>
            <person name="Wibberg D.W."/>
            <person name="Jelonek L.J."/>
            <person name="Rupp O.R."/>
            <person name="Hennig M.H."/>
            <person name="Eikmeyer F.E."/>
            <person name="Goesmann A.G."/>
            <person name="Hartmann A.H."/>
            <person name="Borriss R.B."/>
            <person name="Grosch R.G."/>
            <person name="Puehler A.P."/>
            <person name="Schlueter A.S."/>
        </authorList>
    </citation>
    <scope>NUCLEOTIDE SEQUENCE [LARGE SCALE GENOMIC DNA]</scope>
    <source>
        <strain evidence="3">AG1-IB / isolate 7/3/14</strain>
    </source>
</reference>
<feature type="compositionally biased region" description="Basic and acidic residues" evidence="1">
    <location>
        <begin position="329"/>
        <end position="347"/>
    </location>
</feature>
<name>M5C3U4_THACB</name>
<proteinExistence type="predicted"/>
<gene>
    <name evidence="2" type="ORF">BN14_08111</name>
</gene>
<sequence length="361" mass="41369">MNDLAAVLERIKKLEDTHSKLYEHIVQRGEILKSIEELYATAFDGDTPEFPHEDKIELLVEVTEIELKEEQAILDRLSEQDGLIEIQNIANSVECALDDICAIVRDLLATLERQYTTLPVVFTIKELRRLKIHEKCSVVAERRQEWTNLIDQHLKEYPDFILETIHAKTLLELRRRQLVATRDQILDHVVDPNKCPLEQQAERLPDYPKQTSAEADKSSPSHTSASRLLAQSENYSVEAYVQDIVNSRLRRAQRASHPPVLLSARYQPPMYDELNDPELLRRRYQREAPPAGGETPVLVHSGELDDEGRIQAEMSLVIQQELEELVSRAREQLEKSSSDDEKQDHLSKSCASASLRKTGEP</sequence>
<feature type="region of interest" description="Disordered" evidence="1">
    <location>
        <begin position="197"/>
        <end position="226"/>
    </location>
</feature>
<protein>
    <submittedName>
        <fullName evidence="2">Uncharacterized protein</fullName>
    </submittedName>
</protein>
<accession>M5C3U4</accession>
<feature type="region of interest" description="Disordered" evidence="1">
    <location>
        <begin position="329"/>
        <end position="361"/>
    </location>
</feature>
<dbReference type="Proteomes" id="UP000012065">
    <property type="component" value="Unassembled WGS sequence"/>
</dbReference>
<evidence type="ECO:0000256" key="1">
    <source>
        <dbReference type="SAM" id="MobiDB-lite"/>
    </source>
</evidence>
<evidence type="ECO:0000313" key="3">
    <source>
        <dbReference type="Proteomes" id="UP000012065"/>
    </source>
</evidence>
<dbReference type="EMBL" id="CAOJ01012471">
    <property type="protein sequence ID" value="CCO34019.1"/>
    <property type="molecule type" value="Genomic_DNA"/>
</dbReference>